<dbReference type="KEGG" id="ccos:Pan44_35390"/>
<sequence length="240" mass="27282">MQIPVDQIVADEDFNCRQGITVLSVRDLAGSLDTVGQIQPVVVKPRDDGRFDLIAGFRRYFAATKILQWETIDAVVKEVDQHEAETLNLIENIERQDLDVLAEAKAIEKLFPASRYSSEDAARAVRKYAKWVQHRRTLLQLPEDIQKHFQAGLIPLSRVRAVLESDDRENTCAVLMGRKRRQPCKQLGKRSKREVSAMMNRLSLEFDVDPMGPVVAALSWAIGHCATDRFERIIKEKSPC</sequence>
<evidence type="ECO:0000256" key="1">
    <source>
        <dbReference type="ARBA" id="ARBA00006295"/>
    </source>
</evidence>
<dbReference type="InParanoid" id="A0A517SHA3"/>
<dbReference type="Proteomes" id="UP000315700">
    <property type="component" value="Chromosome"/>
</dbReference>
<keyword evidence="5" id="KW-1185">Reference proteome</keyword>
<reference evidence="4 5" key="1">
    <citation type="submission" date="2019-02" db="EMBL/GenBank/DDBJ databases">
        <title>Deep-cultivation of Planctomycetes and their phenomic and genomic characterization uncovers novel biology.</title>
        <authorList>
            <person name="Wiegand S."/>
            <person name="Jogler M."/>
            <person name="Boedeker C."/>
            <person name="Pinto D."/>
            <person name="Vollmers J."/>
            <person name="Rivas-Marin E."/>
            <person name="Kohn T."/>
            <person name="Peeters S.H."/>
            <person name="Heuer A."/>
            <person name="Rast P."/>
            <person name="Oberbeckmann S."/>
            <person name="Bunk B."/>
            <person name="Jeske O."/>
            <person name="Meyerdierks A."/>
            <person name="Storesund J.E."/>
            <person name="Kallscheuer N."/>
            <person name="Luecker S."/>
            <person name="Lage O.M."/>
            <person name="Pohl T."/>
            <person name="Merkel B.J."/>
            <person name="Hornburger P."/>
            <person name="Mueller R.-W."/>
            <person name="Bruemmer F."/>
            <person name="Labrenz M."/>
            <person name="Spormann A.M."/>
            <person name="Op den Camp H."/>
            <person name="Overmann J."/>
            <person name="Amann R."/>
            <person name="Jetten M.S.M."/>
            <person name="Mascher T."/>
            <person name="Medema M.H."/>
            <person name="Devos D.P."/>
            <person name="Kaster A.-K."/>
            <person name="Ovreas L."/>
            <person name="Rohde M."/>
            <person name="Galperin M.Y."/>
            <person name="Jogler C."/>
        </authorList>
    </citation>
    <scope>NUCLEOTIDE SEQUENCE [LARGE SCALE GENOMIC DNA]</scope>
    <source>
        <strain evidence="4 5">Pan44</strain>
    </source>
</reference>
<dbReference type="EMBL" id="CP036271">
    <property type="protein sequence ID" value="QDT55495.1"/>
    <property type="molecule type" value="Genomic_DNA"/>
</dbReference>
<dbReference type="Gene3D" id="3.90.1530.30">
    <property type="match status" value="1"/>
</dbReference>
<accession>A0A517SHA3</accession>
<dbReference type="RefSeq" id="WP_145031345.1">
    <property type="nucleotide sequence ID" value="NZ_CP036271.1"/>
</dbReference>
<dbReference type="Gene3D" id="1.10.10.2830">
    <property type="match status" value="1"/>
</dbReference>
<evidence type="ECO:0000313" key="4">
    <source>
        <dbReference type="EMBL" id="QDT55495.1"/>
    </source>
</evidence>
<evidence type="ECO:0000259" key="3">
    <source>
        <dbReference type="SMART" id="SM00470"/>
    </source>
</evidence>
<dbReference type="SMART" id="SM00470">
    <property type="entry name" value="ParB"/>
    <property type="match status" value="1"/>
</dbReference>
<name>A0A517SHA3_9PLAN</name>
<comment type="similarity">
    <text evidence="1">Belongs to the ParB family.</text>
</comment>
<dbReference type="InterPro" id="IPR004437">
    <property type="entry name" value="ParB/RepB/Spo0J"/>
</dbReference>
<evidence type="ECO:0000313" key="5">
    <source>
        <dbReference type="Proteomes" id="UP000315700"/>
    </source>
</evidence>
<keyword evidence="2" id="KW-0159">Chromosome partition</keyword>
<proteinExistence type="inferred from homology"/>
<dbReference type="GO" id="GO:0007059">
    <property type="term" value="P:chromosome segregation"/>
    <property type="evidence" value="ECO:0007669"/>
    <property type="project" value="UniProtKB-KW"/>
</dbReference>
<dbReference type="InterPro" id="IPR041468">
    <property type="entry name" value="HTH_ParB/Spo0J"/>
</dbReference>
<dbReference type="AlphaFoldDB" id="A0A517SHA3"/>
<evidence type="ECO:0000256" key="2">
    <source>
        <dbReference type="ARBA" id="ARBA00022829"/>
    </source>
</evidence>
<protein>
    <submittedName>
        <fullName evidence="4">Nucleoid occlusion protein</fullName>
    </submittedName>
</protein>
<dbReference type="InterPro" id="IPR050336">
    <property type="entry name" value="Chromosome_partition/occlusion"/>
</dbReference>
<gene>
    <name evidence="4" type="primary">noc_2</name>
    <name evidence="4" type="ORF">Pan44_35390</name>
</gene>
<dbReference type="PANTHER" id="PTHR33375:SF1">
    <property type="entry name" value="CHROMOSOME-PARTITIONING PROTEIN PARB-RELATED"/>
    <property type="match status" value="1"/>
</dbReference>
<organism evidence="4 5">
    <name type="scientific">Caulifigura coniformis</name>
    <dbReference type="NCBI Taxonomy" id="2527983"/>
    <lineage>
        <taxon>Bacteria</taxon>
        <taxon>Pseudomonadati</taxon>
        <taxon>Planctomycetota</taxon>
        <taxon>Planctomycetia</taxon>
        <taxon>Planctomycetales</taxon>
        <taxon>Planctomycetaceae</taxon>
        <taxon>Caulifigura</taxon>
    </lineage>
</organism>
<dbReference type="Pfam" id="PF17762">
    <property type="entry name" value="HTH_ParB"/>
    <property type="match status" value="1"/>
</dbReference>
<dbReference type="GO" id="GO:0045881">
    <property type="term" value="P:positive regulation of sporulation resulting in formation of a cellular spore"/>
    <property type="evidence" value="ECO:0007669"/>
    <property type="project" value="TreeGrafter"/>
</dbReference>
<dbReference type="Pfam" id="PF02195">
    <property type="entry name" value="ParB_N"/>
    <property type="match status" value="1"/>
</dbReference>
<feature type="domain" description="ParB-like N-terminal" evidence="3">
    <location>
        <begin position="1"/>
        <end position="93"/>
    </location>
</feature>
<dbReference type="GO" id="GO:0003677">
    <property type="term" value="F:DNA binding"/>
    <property type="evidence" value="ECO:0007669"/>
    <property type="project" value="InterPro"/>
</dbReference>
<dbReference type="InterPro" id="IPR036086">
    <property type="entry name" value="ParB/Sulfiredoxin_sf"/>
</dbReference>
<dbReference type="SUPFAM" id="SSF109709">
    <property type="entry name" value="KorB DNA-binding domain-like"/>
    <property type="match status" value="1"/>
</dbReference>
<dbReference type="GO" id="GO:0005694">
    <property type="term" value="C:chromosome"/>
    <property type="evidence" value="ECO:0007669"/>
    <property type="project" value="TreeGrafter"/>
</dbReference>
<dbReference type="SUPFAM" id="SSF110849">
    <property type="entry name" value="ParB/Sulfiredoxin"/>
    <property type="match status" value="1"/>
</dbReference>
<dbReference type="PANTHER" id="PTHR33375">
    <property type="entry name" value="CHROMOSOME-PARTITIONING PROTEIN PARB-RELATED"/>
    <property type="match status" value="1"/>
</dbReference>
<dbReference type="OrthoDB" id="9802051at2"/>
<dbReference type="NCBIfam" id="TIGR00180">
    <property type="entry name" value="parB_part"/>
    <property type="match status" value="1"/>
</dbReference>
<dbReference type="InterPro" id="IPR003115">
    <property type="entry name" value="ParB_N"/>
</dbReference>